<evidence type="ECO:0000313" key="1">
    <source>
        <dbReference type="EMBL" id="HGM58348.1"/>
    </source>
</evidence>
<dbReference type="AlphaFoldDB" id="A0A7C4HF20"/>
<reference evidence="1" key="1">
    <citation type="journal article" date="2020" name="mSystems">
        <title>Genome- and Community-Level Interaction Insights into Carbon Utilization and Element Cycling Functions of Hydrothermarchaeota in Hydrothermal Sediment.</title>
        <authorList>
            <person name="Zhou Z."/>
            <person name="Liu Y."/>
            <person name="Xu W."/>
            <person name="Pan J."/>
            <person name="Luo Z.H."/>
            <person name="Li M."/>
        </authorList>
    </citation>
    <scope>NUCLEOTIDE SEQUENCE [LARGE SCALE GENOMIC DNA]</scope>
    <source>
        <strain evidence="1">SpSt-642</strain>
    </source>
</reference>
<accession>A0A7C4HF20</accession>
<organism evidence="1">
    <name type="scientific">Staphylothermus marinus</name>
    <dbReference type="NCBI Taxonomy" id="2280"/>
    <lineage>
        <taxon>Archaea</taxon>
        <taxon>Thermoproteota</taxon>
        <taxon>Thermoprotei</taxon>
        <taxon>Desulfurococcales</taxon>
        <taxon>Desulfurococcaceae</taxon>
        <taxon>Staphylothermus</taxon>
    </lineage>
</organism>
<evidence type="ECO:0008006" key="2">
    <source>
        <dbReference type="Google" id="ProtNLM"/>
    </source>
</evidence>
<gene>
    <name evidence="1" type="ORF">ENU14_02005</name>
</gene>
<comment type="caution">
    <text evidence="1">The sequence shown here is derived from an EMBL/GenBank/DDBJ whole genome shotgun (WGS) entry which is preliminary data.</text>
</comment>
<proteinExistence type="predicted"/>
<dbReference type="InterPro" id="IPR005358">
    <property type="entry name" value="Puta_zinc/iron-chelating_dom"/>
</dbReference>
<name>A0A7C4HF20_STAMA</name>
<dbReference type="Pfam" id="PF03692">
    <property type="entry name" value="CxxCxxCC"/>
    <property type="match status" value="1"/>
</dbReference>
<sequence length="157" mass="18533">MGRIACKLDFINFKEICEGCKENCCRKFYAVLLPEEESEFSNVSFDIKTDRGIVKCIGSFNGKPCPYLNEKGFCTVYDKRPFDCRIWPVLIYIDFKTREKVVYLDLECPRVRENRVPREIVEKIISVVKNIEISDEWLEKYTLAPWPNNLIEIARFK</sequence>
<dbReference type="EMBL" id="DTBJ01000016">
    <property type="protein sequence ID" value="HGM58348.1"/>
    <property type="molecule type" value="Genomic_DNA"/>
</dbReference>
<protein>
    <recommendedName>
        <fullName evidence="2">YkgJ family cysteine cluster protein</fullName>
    </recommendedName>
</protein>